<dbReference type="NCBIfam" id="TIGR02174">
    <property type="entry name" value="CXXU_selWTH"/>
    <property type="match status" value="1"/>
</dbReference>
<proteinExistence type="predicted"/>
<gene>
    <name evidence="2" type="ORF">AXW67_19810</name>
</gene>
<dbReference type="Pfam" id="PF10262">
    <property type="entry name" value="Rdx"/>
    <property type="match status" value="1"/>
</dbReference>
<keyword evidence="1" id="KW-0676">Redox-active center</keyword>
<dbReference type="EMBL" id="LSEF01000080">
    <property type="protein sequence ID" value="OAF12852.1"/>
    <property type="molecule type" value="Genomic_DNA"/>
</dbReference>
<comment type="caution">
    <text evidence="2">The sequence shown here is derived from an EMBL/GenBank/DDBJ whole genome shotgun (WGS) entry which is preliminary data.</text>
</comment>
<dbReference type="SUPFAM" id="SSF52833">
    <property type="entry name" value="Thioredoxin-like"/>
    <property type="match status" value="1"/>
</dbReference>
<protein>
    <recommendedName>
        <fullName evidence="4">Selenoprotein</fullName>
    </recommendedName>
</protein>
<dbReference type="Proteomes" id="UP000077173">
    <property type="component" value="Unassembled WGS sequence"/>
</dbReference>
<reference evidence="2 3" key="1">
    <citation type="submission" date="2016-02" db="EMBL/GenBank/DDBJ databases">
        <title>Draft genome sequence of the strain BR 10247T Bradyrhizobium neotropicale isolated from nodules of Centrolobium paraense.</title>
        <authorList>
            <person name="Simoes-Araujo J.L."/>
            <person name="Barauna A.C."/>
            <person name="Silva K."/>
            <person name="Zilli J.E."/>
        </authorList>
    </citation>
    <scope>NUCLEOTIDE SEQUENCE [LARGE SCALE GENOMIC DNA]</scope>
    <source>
        <strain evidence="2 3">BR 10247</strain>
    </source>
</reference>
<dbReference type="GeneID" id="32581352"/>
<organism evidence="2 3">
    <name type="scientific">Bradyrhizobium neotropicale</name>
    <dbReference type="NCBI Taxonomy" id="1497615"/>
    <lineage>
        <taxon>Bacteria</taxon>
        <taxon>Pseudomonadati</taxon>
        <taxon>Pseudomonadota</taxon>
        <taxon>Alphaproteobacteria</taxon>
        <taxon>Hyphomicrobiales</taxon>
        <taxon>Nitrobacteraceae</taxon>
        <taxon>Bradyrhizobium</taxon>
    </lineage>
</organism>
<dbReference type="InterPro" id="IPR011893">
    <property type="entry name" value="Selenoprotein_Rdx-typ"/>
</dbReference>
<keyword evidence="3" id="KW-1185">Reference proteome</keyword>
<evidence type="ECO:0008006" key="4">
    <source>
        <dbReference type="Google" id="ProtNLM"/>
    </source>
</evidence>
<dbReference type="InterPro" id="IPR036249">
    <property type="entry name" value="Thioredoxin-like_sf"/>
</dbReference>
<dbReference type="RefSeq" id="WP_063680184.1">
    <property type="nucleotide sequence ID" value="NZ_LSEF01000080.1"/>
</dbReference>
<dbReference type="AlphaFoldDB" id="A0A176YYJ0"/>
<dbReference type="Gene3D" id="3.40.30.10">
    <property type="entry name" value="Glutaredoxin"/>
    <property type="match status" value="1"/>
</dbReference>
<name>A0A176YYJ0_9BRAD</name>
<evidence type="ECO:0000313" key="2">
    <source>
        <dbReference type="EMBL" id="OAF12852.1"/>
    </source>
</evidence>
<evidence type="ECO:0000313" key="3">
    <source>
        <dbReference type="Proteomes" id="UP000077173"/>
    </source>
</evidence>
<evidence type="ECO:0000256" key="1">
    <source>
        <dbReference type="ARBA" id="ARBA00023284"/>
    </source>
</evidence>
<accession>A0A176YYJ0</accession>
<sequence>MSDVTIAYCRPCGYEKRATEAAAALRAQLALEVDLVPGKGGIFQVKVGDRIVASRTKGHFPATDEIVAAVAAARH</sequence>